<keyword evidence="1 2" id="KW-0238">DNA-binding</keyword>
<feature type="domain" description="HTH tetR-type" evidence="4">
    <location>
        <begin position="19"/>
        <end position="79"/>
    </location>
</feature>
<evidence type="ECO:0000256" key="1">
    <source>
        <dbReference type="ARBA" id="ARBA00023125"/>
    </source>
</evidence>
<comment type="caution">
    <text evidence="5">The sequence shown here is derived from an EMBL/GenBank/DDBJ whole genome shotgun (WGS) entry which is preliminary data.</text>
</comment>
<dbReference type="InterPro" id="IPR050109">
    <property type="entry name" value="HTH-type_TetR-like_transc_reg"/>
</dbReference>
<dbReference type="PANTHER" id="PTHR30055">
    <property type="entry name" value="HTH-TYPE TRANSCRIPTIONAL REGULATOR RUTR"/>
    <property type="match status" value="1"/>
</dbReference>
<organism evidence="5 6">
    <name type="scientific">Lipingzhangella rawalii</name>
    <dbReference type="NCBI Taxonomy" id="2055835"/>
    <lineage>
        <taxon>Bacteria</taxon>
        <taxon>Bacillati</taxon>
        <taxon>Actinomycetota</taxon>
        <taxon>Actinomycetes</taxon>
        <taxon>Streptosporangiales</taxon>
        <taxon>Nocardiopsidaceae</taxon>
        <taxon>Lipingzhangella</taxon>
    </lineage>
</organism>
<sequence>MSERATPSRPRRTQEERSAAMRQRLLDATVECLVEYGFAGTTTSLVAQRAGVTRGAQIHHFRTKNDLVAAAVRHLAVQRANIAFDRMEGLRQAEDVLDAALDLLWEIHQGPMFTATVELWVASRTDPELREQMRQMEPMVDASVLSFGEALIPHLARDTRFRHWVYTVMDAIRGILISGVLFEQDELEQHWQRAKRHLRGLAQRLDEQPADQAEATGPTPPEND</sequence>
<feature type="region of interest" description="Disordered" evidence="3">
    <location>
        <begin position="1"/>
        <end position="20"/>
    </location>
</feature>
<gene>
    <name evidence="5" type="ORF">RIF23_18170</name>
</gene>
<feature type="region of interest" description="Disordered" evidence="3">
    <location>
        <begin position="204"/>
        <end position="224"/>
    </location>
</feature>
<dbReference type="InterPro" id="IPR001647">
    <property type="entry name" value="HTH_TetR"/>
</dbReference>
<keyword evidence="6" id="KW-1185">Reference proteome</keyword>
<evidence type="ECO:0000256" key="3">
    <source>
        <dbReference type="SAM" id="MobiDB-lite"/>
    </source>
</evidence>
<evidence type="ECO:0000256" key="2">
    <source>
        <dbReference type="PROSITE-ProRule" id="PRU00335"/>
    </source>
</evidence>
<dbReference type="Pfam" id="PF00440">
    <property type="entry name" value="TetR_N"/>
    <property type="match status" value="1"/>
</dbReference>
<reference evidence="6" key="1">
    <citation type="submission" date="2023-07" db="EMBL/GenBank/DDBJ databases">
        <title>Novel species in the genus Lipingzhangella isolated from Sambhar Salt Lake.</title>
        <authorList>
            <person name="Jiya N."/>
            <person name="Kajale S."/>
            <person name="Sharma A."/>
        </authorList>
    </citation>
    <scope>NUCLEOTIDE SEQUENCE [LARGE SCALE GENOMIC DNA]</scope>
    <source>
        <strain evidence="6">LS1_29</strain>
    </source>
</reference>
<dbReference type="PROSITE" id="PS50977">
    <property type="entry name" value="HTH_TETR_2"/>
    <property type="match status" value="1"/>
</dbReference>
<dbReference type="SUPFAM" id="SSF46689">
    <property type="entry name" value="Homeodomain-like"/>
    <property type="match status" value="1"/>
</dbReference>
<accession>A0ABU2HA67</accession>
<protein>
    <submittedName>
        <fullName evidence="5">Helix-turn-helix domain-containing protein</fullName>
    </submittedName>
</protein>
<dbReference type="InterPro" id="IPR009057">
    <property type="entry name" value="Homeodomain-like_sf"/>
</dbReference>
<feature type="DNA-binding region" description="H-T-H motif" evidence="2">
    <location>
        <begin position="42"/>
        <end position="61"/>
    </location>
</feature>
<evidence type="ECO:0000313" key="6">
    <source>
        <dbReference type="Proteomes" id="UP001250214"/>
    </source>
</evidence>
<dbReference type="PANTHER" id="PTHR30055:SF226">
    <property type="entry name" value="HTH-TYPE TRANSCRIPTIONAL REGULATOR PKSA"/>
    <property type="match status" value="1"/>
</dbReference>
<evidence type="ECO:0000313" key="5">
    <source>
        <dbReference type="EMBL" id="MDS1272219.1"/>
    </source>
</evidence>
<dbReference type="PRINTS" id="PR00455">
    <property type="entry name" value="HTHTETR"/>
</dbReference>
<evidence type="ECO:0000259" key="4">
    <source>
        <dbReference type="PROSITE" id="PS50977"/>
    </source>
</evidence>
<proteinExistence type="predicted"/>
<dbReference type="EMBL" id="JAVLVT010000010">
    <property type="protein sequence ID" value="MDS1272219.1"/>
    <property type="molecule type" value="Genomic_DNA"/>
</dbReference>
<dbReference type="Gene3D" id="1.10.357.10">
    <property type="entry name" value="Tetracycline Repressor, domain 2"/>
    <property type="match status" value="1"/>
</dbReference>
<dbReference type="Proteomes" id="UP001250214">
    <property type="component" value="Unassembled WGS sequence"/>
</dbReference>
<name>A0ABU2HA67_9ACTN</name>